<dbReference type="SUPFAM" id="SSF48726">
    <property type="entry name" value="Immunoglobulin"/>
    <property type="match status" value="1"/>
</dbReference>
<feature type="domain" description="Ig-like" evidence="1">
    <location>
        <begin position="1"/>
        <end position="71"/>
    </location>
</feature>
<dbReference type="CDD" id="cd00096">
    <property type="entry name" value="Ig"/>
    <property type="match status" value="1"/>
</dbReference>
<dbReference type="AlphaFoldDB" id="A0A0M3JEB9"/>
<reference evidence="4" key="1">
    <citation type="submission" date="2017-02" db="UniProtKB">
        <authorList>
            <consortium name="WormBaseParasite"/>
        </authorList>
    </citation>
    <scope>IDENTIFICATION</scope>
</reference>
<sequence>EEIDEFQVHWRSPNGDPVFNSDHFTQELLNEERDFFTAQLLIKNYLAKDNGTYVCVIKNRSGAIIAQVTLEVEEEELPKEDRQILENLNAVDLDLEDDMAIERARPSHDETKNTIREDAV</sequence>
<evidence type="ECO:0000313" key="2">
    <source>
        <dbReference type="EMBL" id="VDK26020.1"/>
    </source>
</evidence>
<dbReference type="EMBL" id="UYRR01011618">
    <property type="protein sequence ID" value="VDK26020.1"/>
    <property type="molecule type" value="Genomic_DNA"/>
</dbReference>
<protein>
    <submittedName>
        <fullName evidence="4">Ig-like domain-containing protein</fullName>
    </submittedName>
</protein>
<evidence type="ECO:0000259" key="1">
    <source>
        <dbReference type="PROSITE" id="PS50835"/>
    </source>
</evidence>
<accession>A0A0M3JEB9</accession>
<gene>
    <name evidence="2" type="ORF">ASIM_LOCUS5751</name>
</gene>
<dbReference type="WBParaSite" id="ASIM_0000596301-mRNA-1">
    <property type="protein sequence ID" value="ASIM_0000596301-mRNA-1"/>
    <property type="gene ID" value="ASIM_0000596301"/>
</dbReference>
<dbReference type="InterPro" id="IPR036179">
    <property type="entry name" value="Ig-like_dom_sf"/>
</dbReference>
<dbReference type="InterPro" id="IPR013098">
    <property type="entry name" value="Ig_I-set"/>
</dbReference>
<dbReference type="OrthoDB" id="10564427at2759"/>
<dbReference type="InterPro" id="IPR013783">
    <property type="entry name" value="Ig-like_fold"/>
</dbReference>
<evidence type="ECO:0000313" key="4">
    <source>
        <dbReference type="WBParaSite" id="ASIM_0000596301-mRNA-1"/>
    </source>
</evidence>
<dbReference type="Gene3D" id="2.60.40.10">
    <property type="entry name" value="Immunoglobulins"/>
    <property type="match status" value="1"/>
</dbReference>
<evidence type="ECO:0000313" key="3">
    <source>
        <dbReference type="Proteomes" id="UP000267096"/>
    </source>
</evidence>
<dbReference type="Pfam" id="PF07679">
    <property type="entry name" value="I-set"/>
    <property type="match status" value="1"/>
</dbReference>
<dbReference type="Proteomes" id="UP000267096">
    <property type="component" value="Unassembled WGS sequence"/>
</dbReference>
<dbReference type="PROSITE" id="PS50835">
    <property type="entry name" value="IG_LIKE"/>
    <property type="match status" value="1"/>
</dbReference>
<reference evidence="2 3" key="2">
    <citation type="submission" date="2018-11" db="EMBL/GenBank/DDBJ databases">
        <authorList>
            <consortium name="Pathogen Informatics"/>
        </authorList>
    </citation>
    <scope>NUCLEOTIDE SEQUENCE [LARGE SCALE GENOMIC DNA]</scope>
</reference>
<name>A0A0M3JEB9_ANISI</name>
<dbReference type="InterPro" id="IPR007110">
    <property type="entry name" value="Ig-like_dom"/>
</dbReference>
<organism evidence="4">
    <name type="scientific">Anisakis simplex</name>
    <name type="common">Herring worm</name>
    <dbReference type="NCBI Taxonomy" id="6269"/>
    <lineage>
        <taxon>Eukaryota</taxon>
        <taxon>Metazoa</taxon>
        <taxon>Ecdysozoa</taxon>
        <taxon>Nematoda</taxon>
        <taxon>Chromadorea</taxon>
        <taxon>Rhabditida</taxon>
        <taxon>Spirurina</taxon>
        <taxon>Ascaridomorpha</taxon>
        <taxon>Ascaridoidea</taxon>
        <taxon>Anisakidae</taxon>
        <taxon>Anisakis</taxon>
        <taxon>Anisakis simplex complex</taxon>
    </lineage>
</organism>
<keyword evidence="3" id="KW-1185">Reference proteome</keyword>
<proteinExistence type="predicted"/>